<keyword evidence="1" id="KW-0732">Signal</keyword>
<feature type="domain" description="Glucose/Sorbosone dehydrogenase" evidence="2">
    <location>
        <begin position="62"/>
        <end position="360"/>
    </location>
</feature>
<evidence type="ECO:0000313" key="4">
    <source>
        <dbReference type="Proteomes" id="UP001589747"/>
    </source>
</evidence>
<dbReference type="InterPro" id="IPR012938">
    <property type="entry name" value="Glc/Sorbosone_DH"/>
</dbReference>
<dbReference type="PANTHER" id="PTHR19328">
    <property type="entry name" value="HEDGEHOG-INTERACTING PROTEIN"/>
    <property type="match status" value="1"/>
</dbReference>
<dbReference type="Gene3D" id="2.120.10.30">
    <property type="entry name" value="TolB, C-terminal domain"/>
    <property type="match status" value="1"/>
</dbReference>
<dbReference type="Proteomes" id="UP001589747">
    <property type="component" value="Unassembled WGS sequence"/>
</dbReference>
<reference evidence="3 4" key="1">
    <citation type="submission" date="2024-09" db="EMBL/GenBank/DDBJ databases">
        <authorList>
            <person name="Sun Q."/>
            <person name="Mori K."/>
        </authorList>
    </citation>
    <scope>NUCLEOTIDE SEQUENCE [LARGE SCALE GENOMIC DNA]</scope>
    <source>
        <strain evidence="3 4">TISTR 2452</strain>
    </source>
</reference>
<dbReference type="GO" id="GO:0016491">
    <property type="term" value="F:oxidoreductase activity"/>
    <property type="evidence" value="ECO:0007669"/>
    <property type="project" value="UniProtKB-KW"/>
</dbReference>
<dbReference type="InterPro" id="IPR011042">
    <property type="entry name" value="6-blade_b-propeller_TolB-like"/>
</dbReference>
<evidence type="ECO:0000259" key="2">
    <source>
        <dbReference type="Pfam" id="PF07995"/>
    </source>
</evidence>
<dbReference type="Pfam" id="PF07995">
    <property type="entry name" value="GSDH"/>
    <property type="match status" value="1"/>
</dbReference>
<dbReference type="EMBL" id="JBHMDO010000026">
    <property type="protein sequence ID" value="MFB9327544.1"/>
    <property type="molecule type" value="Genomic_DNA"/>
</dbReference>
<dbReference type="RefSeq" id="WP_377495958.1">
    <property type="nucleotide sequence ID" value="NZ_JBHMDO010000026.1"/>
</dbReference>
<evidence type="ECO:0000256" key="1">
    <source>
        <dbReference type="SAM" id="SignalP"/>
    </source>
</evidence>
<dbReference type="SUPFAM" id="SSF63825">
    <property type="entry name" value="YWTD domain"/>
    <property type="match status" value="1"/>
</dbReference>
<gene>
    <name evidence="3" type="ORF">ACFFSY_16560</name>
</gene>
<dbReference type="EC" id="1.1.5.-" evidence="3"/>
<feature type="chain" id="PRO_5045729730" evidence="1">
    <location>
        <begin position="21"/>
        <end position="374"/>
    </location>
</feature>
<keyword evidence="3" id="KW-0560">Oxidoreductase</keyword>
<protein>
    <submittedName>
        <fullName evidence="3">PQQ-dependent sugar dehydrogenase</fullName>
        <ecNumber evidence="3">1.1.5.-</ecNumber>
    </submittedName>
</protein>
<feature type="signal peptide" evidence="1">
    <location>
        <begin position="1"/>
        <end position="20"/>
    </location>
</feature>
<accession>A0ABV5KQS4</accession>
<comment type="caution">
    <text evidence="3">The sequence shown here is derived from an EMBL/GenBank/DDBJ whole genome shotgun (WGS) entry which is preliminary data.</text>
</comment>
<dbReference type="PANTHER" id="PTHR19328:SF13">
    <property type="entry name" value="HIPL1 PROTEIN"/>
    <property type="match status" value="1"/>
</dbReference>
<dbReference type="PROSITE" id="PS51257">
    <property type="entry name" value="PROKAR_LIPOPROTEIN"/>
    <property type="match status" value="1"/>
</dbReference>
<name>A0ABV5KQS4_9BACL</name>
<dbReference type="InterPro" id="IPR011041">
    <property type="entry name" value="Quinoprot_gluc/sorb_DH_b-prop"/>
</dbReference>
<organism evidence="3 4">
    <name type="scientific">Paenibacillus aurantiacus</name>
    <dbReference type="NCBI Taxonomy" id="1936118"/>
    <lineage>
        <taxon>Bacteria</taxon>
        <taxon>Bacillati</taxon>
        <taxon>Bacillota</taxon>
        <taxon>Bacilli</taxon>
        <taxon>Bacillales</taxon>
        <taxon>Paenibacillaceae</taxon>
        <taxon>Paenibacillus</taxon>
    </lineage>
</organism>
<keyword evidence="4" id="KW-1185">Reference proteome</keyword>
<proteinExistence type="predicted"/>
<sequence length="374" mass="39033">MTSGKYGTAALVAVLAGALAACDGSGRGGEDAGTTGAPAQEAAIRVEDGSDTAAYEVLAEKLNTPWAIALAPNAIYISERGGTVVKVGDGKQRRQQVTLSKPVKEEGEGGFLGFALAPDFETSRQAFAYHTYEEGGERLNRIVLLRERADGKGWSEQRELLGGIPGAANHNGGRLAIGPDGYLYATTGDAQDEASAQDRAALAGKILRIKRDGTVPADNPFPGSPVYSYGHRNPQGIAWDSAGVLYSSEHGPSGSPGGHDELNRITAGGNYGWPAIIGGATKEGMIAPLYHTGEDTLAPSGMAVDASGGLLVTGLRGQSLVRFDLDATSRETLVRTEGRLRDAAVKDGRVYVITNNTDGRGEPGNTDDRLLLLK</sequence>
<evidence type="ECO:0000313" key="3">
    <source>
        <dbReference type="EMBL" id="MFB9327544.1"/>
    </source>
</evidence>
<dbReference type="SUPFAM" id="SSF50952">
    <property type="entry name" value="Soluble quinoprotein glucose dehydrogenase"/>
    <property type="match status" value="1"/>
</dbReference>